<protein>
    <submittedName>
        <fullName evidence="1">Uncharacterized protein</fullName>
    </submittedName>
</protein>
<evidence type="ECO:0000313" key="2">
    <source>
        <dbReference type="Proteomes" id="UP001291623"/>
    </source>
</evidence>
<comment type="caution">
    <text evidence="1">The sequence shown here is derived from an EMBL/GenBank/DDBJ whole genome shotgun (WGS) entry which is preliminary data.</text>
</comment>
<dbReference type="AlphaFoldDB" id="A0AAE1R4N8"/>
<organism evidence="1 2">
    <name type="scientific">Anisodus tanguticus</name>
    <dbReference type="NCBI Taxonomy" id="243964"/>
    <lineage>
        <taxon>Eukaryota</taxon>
        <taxon>Viridiplantae</taxon>
        <taxon>Streptophyta</taxon>
        <taxon>Embryophyta</taxon>
        <taxon>Tracheophyta</taxon>
        <taxon>Spermatophyta</taxon>
        <taxon>Magnoliopsida</taxon>
        <taxon>eudicotyledons</taxon>
        <taxon>Gunneridae</taxon>
        <taxon>Pentapetalae</taxon>
        <taxon>asterids</taxon>
        <taxon>lamiids</taxon>
        <taxon>Solanales</taxon>
        <taxon>Solanaceae</taxon>
        <taxon>Solanoideae</taxon>
        <taxon>Hyoscyameae</taxon>
        <taxon>Anisodus</taxon>
    </lineage>
</organism>
<evidence type="ECO:0000313" key="1">
    <source>
        <dbReference type="EMBL" id="KAK4343637.1"/>
    </source>
</evidence>
<accession>A0AAE1R4N8</accession>
<sequence>MCELVLFGCKIVELKSEGSSELEMANAAAEKLVQLIGTGLEEDEDNAIIQSSKEKDKKRKNQTEHIVAQSGEVLLIKPKKKKYRSIQNLYLETKPMSVYS</sequence>
<reference evidence="1" key="1">
    <citation type="submission" date="2023-12" db="EMBL/GenBank/DDBJ databases">
        <title>Genome assembly of Anisodus tanguticus.</title>
        <authorList>
            <person name="Wang Y.-J."/>
        </authorList>
    </citation>
    <scope>NUCLEOTIDE SEQUENCE</scope>
    <source>
        <strain evidence="1">KB-2021</strain>
        <tissue evidence="1">Leaf</tissue>
    </source>
</reference>
<keyword evidence="2" id="KW-1185">Reference proteome</keyword>
<dbReference type="EMBL" id="JAVYJV010000020">
    <property type="protein sequence ID" value="KAK4343637.1"/>
    <property type="molecule type" value="Genomic_DNA"/>
</dbReference>
<name>A0AAE1R4N8_9SOLA</name>
<proteinExistence type="predicted"/>
<dbReference type="Proteomes" id="UP001291623">
    <property type="component" value="Unassembled WGS sequence"/>
</dbReference>
<gene>
    <name evidence="1" type="ORF">RND71_036731</name>
</gene>